<dbReference type="EMBL" id="FXUL01000017">
    <property type="protein sequence ID" value="SMP71850.1"/>
    <property type="molecule type" value="Genomic_DNA"/>
</dbReference>
<comment type="caution">
    <text evidence="1">The sequence shown here is derived from an EMBL/GenBank/DDBJ whole genome shotgun (WGS) entry which is preliminary data.</text>
</comment>
<name>A0ABY1QL86_9BURK</name>
<reference evidence="1 2" key="1">
    <citation type="submission" date="2017-05" db="EMBL/GenBank/DDBJ databases">
        <authorList>
            <person name="Varghese N."/>
            <person name="Submissions S."/>
        </authorList>
    </citation>
    <scope>NUCLEOTIDE SEQUENCE [LARGE SCALE GENOMIC DNA]</scope>
    <source>
        <strain evidence="1 2">DSM 26001</strain>
    </source>
</reference>
<dbReference type="Proteomes" id="UP001158049">
    <property type="component" value="Unassembled WGS sequence"/>
</dbReference>
<gene>
    <name evidence="1" type="ORF">SAMN06295970_11780</name>
</gene>
<evidence type="ECO:0000313" key="1">
    <source>
        <dbReference type="EMBL" id="SMP71850.1"/>
    </source>
</evidence>
<evidence type="ECO:0000313" key="2">
    <source>
        <dbReference type="Proteomes" id="UP001158049"/>
    </source>
</evidence>
<proteinExistence type="predicted"/>
<keyword evidence="2" id="KW-1185">Reference proteome</keyword>
<protein>
    <submittedName>
        <fullName evidence="1">Uncharacterized protein</fullName>
    </submittedName>
</protein>
<accession>A0ABY1QL86</accession>
<sequence>MPAKGQFSPPVLPLGQALERAMEMIDSADCDVAIFMVGGALTSTKKRSQAYENNLARLGNNLVGVYNAASDARRVRADLSEFYQGATV</sequence>
<organism evidence="1 2">
    <name type="scientific">Noviherbaspirillum suwonense</name>
    <dbReference type="NCBI Taxonomy" id="1224511"/>
    <lineage>
        <taxon>Bacteria</taxon>
        <taxon>Pseudomonadati</taxon>
        <taxon>Pseudomonadota</taxon>
        <taxon>Betaproteobacteria</taxon>
        <taxon>Burkholderiales</taxon>
        <taxon>Oxalobacteraceae</taxon>
        <taxon>Noviherbaspirillum</taxon>
    </lineage>
</organism>